<dbReference type="EMBL" id="RHHU01000005">
    <property type="protein sequence ID" value="RNB86610.1"/>
    <property type="molecule type" value="Genomic_DNA"/>
</dbReference>
<dbReference type="InterPro" id="IPR036291">
    <property type="entry name" value="NAD(P)-bd_dom_sf"/>
</dbReference>
<comment type="caution">
    <text evidence="1">The sequence shown here is derived from an EMBL/GenBank/DDBJ whole genome shotgun (WGS) entry which is preliminary data.</text>
</comment>
<gene>
    <name evidence="1" type="ORF">EDM59_10575</name>
</gene>
<evidence type="ECO:0000313" key="2">
    <source>
        <dbReference type="Proteomes" id="UP000269573"/>
    </source>
</evidence>
<sequence length="235" mass="25902">MEQEKWGIVGIGTLGGAILKQLSNGKSLIGFYHPNAEKAAGIAQANPGHQSLTVEELDSLDFLILALPADRLVPFVQSLLDSGLSLARVTLLNMATVVKTAELNRQFPQLRFLGMKFMGHAVDLRERGNGLFITEANERFASAQERAIRFFEQIGQVIVDKEDVVEEVNSLATRIAVKAAFELEQAIREGGYRQEYASRALVSVAPEVMRAYASGTMGHFARKIVEQLLQEQQES</sequence>
<evidence type="ECO:0000313" key="1">
    <source>
        <dbReference type="EMBL" id="RNB86610.1"/>
    </source>
</evidence>
<name>A0A3M8DEN3_9BACL</name>
<dbReference type="Gene3D" id="3.40.50.720">
    <property type="entry name" value="NAD(P)-binding Rossmann-like Domain"/>
    <property type="match status" value="1"/>
</dbReference>
<dbReference type="RefSeq" id="WP_122923572.1">
    <property type="nucleotide sequence ID" value="NZ_RHHU01000005.1"/>
</dbReference>
<organism evidence="1 2">
    <name type="scientific">Brevibacillus nitrificans</name>
    <dbReference type="NCBI Taxonomy" id="651560"/>
    <lineage>
        <taxon>Bacteria</taxon>
        <taxon>Bacillati</taxon>
        <taxon>Bacillota</taxon>
        <taxon>Bacilli</taxon>
        <taxon>Bacillales</taxon>
        <taxon>Paenibacillaceae</taxon>
        <taxon>Brevibacillus</taxon>
    </lineage>
</organism>
<evidence type="ECO:0008006" key="3">
    <source>
        <dbReference type="Google" id="ProtNLM"/>
    </source>
</evidence>
<protein>
    <recommendedName>
        <fullName evidence="3">Pyrroline-5-carboxylate reductase catalytic N-terminal domain-containing protein</fullName>
    </recommendedName>
</protein>
<dbReference type="SUPFAM" id="SSF51735">
    <property type="entry name" value="NAD(P)-binding Rossmann-fold domains"/>
    <property type="match status" value="1"/>
</dbReference>
<accession>A0A3M8DEN3</accession>
<reference evidence="1 2" key="1">
    <citation type="submission" date="2018-10" db="EMBL/GenBank/DDBJ databases">
        <title>Phylogenomics of Brevibacillus.</title>
        <authorList>
            <person name="Dunlap C."/>
        </authorList>
    </citation>
    <scope>NUCLEOTIDE SEQUENCE [LARGE SCALE GENOMIC DNA]</scope>
    <source>
        <strain evidence="1 2">JCM 15774</strain>
    </source>
</reference>
<dbReference type="AlphaFoldDB" id="A0A3M8DEN3"/>
<proteinExistence type="predicted"/>
<dbReference type="Proteomes" id="UP000269573">
    <property type="component" value="Unassembled WGS sequence"/>
</dbReference>
<keyword evidence="2" id="KW-1185">Reference proteome</keyword>